<dbReference type="Pfam" id="PF00400">
    <property type="entry name" value="WD40"/>
    <property type="match status" value="3"/>
</dbReference>
<evidence type="ECO:0000256" key="3">
    <source>
        <dbReference type="PROSITE-ProRule" id="PRU00221"/>
    </source>
</evidence>
<dbReference type="AlphaFoldDB" id="A0A9N8EXD5"/>
<evidence type="ECO:0000256" key="4">
    <source>
        <dbReference type="SAM" id="MobiDB-lite"/>
    </source>
</evidence>
<feature type="region of interest" description="Disordered" evidence="4">
    <location>
        <begin position="1"/>
        <end position="38"/>
    </location>
</feature>
<gene>
    <name evidence="5" type="ORF">SEMRO_2049_G312530.1</name>
</gene>
<reference evidence="5" key="1">
    <citation type="submission" date="2020-06" db="EMBL/GenBank/DDBJ databases">
        <authorList>
            <consortium name="Plant Systems Biology data submission"/>
        </authorList>
    </citation>
    <scope>NUCLEOTIDE SEQUENCE</scope>
    <source>
        <strain evidence="5">D6</strain>
    </source>
</reference>
<dbReference type="EMBL" id="CAICTM010002047">
    <property type="protein sequence ID" value="CAB9527694.1"/>
    <property type="molecule type" value="Genomic_DNA"/>
</dbReference>
<feature type="compositionally biased region" description="Acidic residues" evidence="4">
    <location>
        <begin position="1"/>
        <end position="10"/>
    </location>
</feature>
<dbReference type="Proteomes" id="UP001153069">
    <property type="component" value="Unassembled WGS sequence"/>
</dbReference>
<dbReference type="Gene3D" id="2.130.10.10">
    <property type="entry name" value="YVTN repeat-like/Quinoprotein amine dehydrogenase"/>
    <property type="match status" value="1"/>
</dbReference>
<sequence length="487" mass="51925">MENEMMEESPEAGGMETNAIEYPEQDNSNNDVDDTPLFVGEGDAVEVPVDDNNIPMEDDDDDDELENLISDQEPIVDMAKVTISSHSDPVYAVACTTSTVDGTLRIVSGGGDDKAFWHDIPAAAVLQVQSTPLESHYQFKDSVSSVASNSPYVAFDTTKPPNPEWMAVGGLDGSVVLFGPGGKVLPLEGPSADIEWLCWHPKGGNVLLVGSSDATIWMFHTSLNKCLQVFVGHEDAVTCGAFSADGKVALSASADGTLRIWAPKTGKSKHVFRFAAHDGTPPPALTCLATHGGTDQQLVMVGGEDGQAHVCHVANKKQVASLRHYDPTVQPQNSNNNMEDEEVMVPSGVEAVGFCKSNPNWCATGGMDGVLKIWDLANQGQCRHACRVNNENTSQPQGDGITKLQWHPTLPLVVTATCRGELHLWDARNGQRIHTLTGHADVINDMDVSFTPGVGTAAAGNAVVVTASDDKTVKVFQLDIDAVMAAP</sequence>
<feature type="repeat" description="WD" evidence="3">
    <location>
        <begin position="230"/>
        <end position="271"/>
    </location>
</feature>
<keyword evidence="1 3" id="KW-0853">WD repeat</keyword>
<evidence type="ECO:0000256" key="1">
    <source>
        <dbReference type="ARBA" id="ARBA00022574"/>
    </source>
</evidence>
<dbReference type="PROSITE" id="PS50294">
    <property type="entry name" value="WD_REPEATS_REGION"/>
    <property type="match status" value="1"/>
</dbReference>
<evidence type="ECO:0000313" key="5">
    <source>
        <dbReference type="EMBL" id="CAB9527694.1"/>
    </source>
</evidence>
<organism evidence="5 6">
    <name type="scientific">Seminavis robusta</name>
    <dbReference type="NCBI Taxonomy" id="568900"/>
    <lineage>
        <taxon>Eukaryota</taxon>
        <taxon>Sar</taxon>
        <taxon>Stramenopiles</taxon>
        <taxon>Ochrophyta</taxon>
        <taxon>Bacillariophyta</taxon>
        <taxon>Bacillariophyceae</taxon>
        <taxon>Bacillariophycidae</taxon>
        <taxon>Naviculales</taxon>
        <taxon>Naviculaceae</taxon>
        <taxon>Seminavis</taxon>
    </lineage>
</organism>
<dbReference type="CDD" id="cd00200">
    <property type="entry name" value="WD40"/>
    <property type="match status" value="1"/>
</dbReference>
<dbReference type="SUPFAM" id="SSF50978">
    <property type="entry name" value="WD40 repeat-like"/>
    <property type="match status" value="1"/>
</dbReference>
<comment type="caution">
    <text evidence="5">The sequence shown here is derived from an EMBL/GenBank/DDBJ whole genome shotgun (WGS) entry which is preliminary data.</text>
</comment>
<proteinExistence type="predicted"/>
<dbReference type="PROSITE" id="PS50082">
    <property type="entry name" value="WD_REPEATS_2"/>
    <property type="match status" value="2"/>
</dbReference>
<dbReference type="InterPro" id="IPR015943">
    <property type="entry name" value="WD40/YVTN_repeat-like_dom_sf"/>
</dbReference>
<dbReference type="InterPro" id="IPR001680">
    <property type="entry name" value="WD40_rpt"/>
</dbReference>
<dbReference type="InterPro" id="IPR036322">
    <property type="entry name" value="WD40_repeat_dom_sf"/>
</dbReference>
<dbReference type="PANTHER" id="PTHR19857">
    <property type="entry name" value="MITOCHONDRIAL DIVISION PROTEIN 1-RELATED"/>
    <property type="match status" value="1"/>
</dbReference>
<evidence type="ECO:0000256" key="2">
    <source>
        <dbReference type="ARBA" id="ARBA00022737"/>
    </source>
</evidence>
<dbReference type="OrthoDB" id="10261640at2759"/>
<dbReference type="InterPro" id="IPR051179">
    <property type="entry name" value="WD_repeat_multifunction"/>
</dbReference>
<dbReference type="PANTHER" id="PTHR19857:SF8">
    <property type="entry name" value="ANGIO-ASSOCIATED MIGRATORY CELL PROTEIN"/>
    <property type="match status" value="1"/>
</dbReference>
<keyword evidence="6" id="KW-1185">Reference proteome</keyword>
<feature type="repeat" description="WD" evidence="3">
    <location>
        <begin position="394"/>
        <end position="435"/>
    </location>
</feature>
<keyword evidence="2" id="KW-0677">Repeat</keyword>
<evidence type="ECO:0000313" key="6">
    <source>
        <dbReference type="Proteomes" id="UP001153069"/>
    </source>
</evidence>
<dbReference type="SMART" id="SM00320">
    <property type="entry name" value="WD40"/>
    <property type="match status" value="8"/>
</dbReference>
<name>A0A9N8EXD5_9STRA</name>
<protein>
    <submittedName>
        <fullName evidence="5">Angio-associated migratory cell protein</fullName>
    </submittedName>
</protein>
<accession>A0A9N8EXD5</accession>